<organism evidence="7 8">
    <name type="scientific">Asaia lannensis NBRC 102526</name>
    <dbReference type="NCBI Taxonomy" id="1307926"/>
    <lineage>
        <taxon>Bacteria</taxon>
        <taxon>Pseudomonadati</taxon>
        <taxon>Pseudomonadota</taxon>
        <taxon>Alphaproteobacteria</taxon>
        <taxon>Acetobacterales</taxon>
        <taxon>Acetobacteraceae</taxon>
        <taxon>Asaia</taxon>
    </lineage>
</organism>
<evidence type="ECO:0000256" key="4">
    <source>
        <dbReference type="SAM" id="MobiDB-lite"/>
    </source>
</evidence>
<accession>A0ABT1CDL9</accession>
<evidence type="ECO:0000259" key="6">
    <source>
        <dbReference type="Pfam" id="PF13458"/>
    </source>
</evidence>
<comment type="similarity">
    <text evidence="1">Belongs to the leucine-binding protein family.</text>
</comment>
<feature type="chain" id="PRO_5046467234" evidence="5">
    <location>
        <begin position="42"/>
        <end position="456"/>
    </location>
</feature>
<keyword evidence="8" id="KW-1185">Reference proteome</keyword>
<feature type="domain" description="Leucine-binding protein" evidence="6">
    <location>
        <begin position="62"/>
        <end position="436"/>
    </location>
</feature>
<keyword evidence="3" id="KW-0813">Transport</keyword>
<sequence length="456" mass="46434">MLGRTFGPRQRVVSFTSLRSATACKVSALAGVALLALNACSGPGTAPPVGAVGPQPDAGIKKIGMLLPLSGRFGKLGQQMANAAHIAVPDGHGVTLDIRDTDAPGQTAATTARAAIDQGDRVILGPLTASQTASVATLAQPAGVPEFAYTSDQAQAHPGVWVMGVTVEQQVNRLVDAAAGEGRKNFAAFLPESALGHALGDALVKACAAKGLESPQIVFHTGAADSIVSGLKTLANIQSRQDQVAQQAQAAKPAEPDAINPLGSEADTSPVQTATGQNAPVPNAAGTSTPAPSVPMPPPPFDALLLGDTGLQLATVIDGLKQASVDPHQTRLMGPALWSAFSSKLAALQGGWFAAPDPAARTDFVQRYRARYGYAPSVLADVAYDTATMAAVLSQQPDGFSQNSLLRPDGFAGADGTFALRADGSVARGLAVFEIMPGGGVKTALPAPRRLSRATP</sequence>
<feature type="region of interest" description="Disordered" evidence="4">
    <location>
        <begin position="244"/>
        <end position="301"/>
    </location>
</feature>
<dbReference type="PANTHER" id="PTHR30483:SF6">
    <property type="entry name" value="PERIPLASMIC BINDING PROTEIN OF ABC TRANSPORTER FOR NATURAL AMINO ACIDS"/>
    <property type="match status" value="1"/>
</dbReference>
<dbReference type="Proteomes" id="UP001523401">
    <property type="component" value="Unassembled WGS sequence"/>
</dbReference>
<dbReference type="PANTHER" id="PTHR30483">
    <property type="entry name" value="LEUCINE-SPECIFIC-BINDING PROTEIN"/>
    <property type="match status" value="1"/>
</dbReference>
<dbReference type="EMBL" id="JAMXQU010000002">
    <property type="protein sequence ID" value="MCO6158965.1"/>
    <property type="molecule type" value="Genomic_DNA"/>
</dbReference>
<reference evidence="7 8" key="1">
    <citation type="submission" date="2022-06" db="EMBL/GenBank/DDBJ databases">
        <title>Whole-genome of Asaia lannensis strain LMG 27011T.</title>
        <authorList>
            <person name="Sombolestani A."/>
        </authorList>
    </citation>
    <scope>NUCLEOTIDE SEQUENCE [LARGE SCALE GENOMIC DNA]</scope>
    <source>
        <strain evidence="7 8">NBRC 102526</strain>
    </source>
</reference>
<keyword evidence="2 5" id="KW-0732">Signal</keyword>
<evidence type="ECO:0000313" key="8">
    <source>
        <dbReference type="Proteomes" id="UP001523401"/>
    </source>
</evidence>
<dbReference type="Pfam" id="PF13458">
    <property type="entry name" value="Peripla_BP_6"/>
    <property type="match status" value="1"/>
</dbReference>
<name>A0ABT1CDL9_9PROT</name>
<evidence type="ECO:0000313" key="7">
    <source>
        <dbReference type="EMBL" id="MCO6158965.1"/>
    </source>
</evidence>
<feature type="compositionally biased region" description="Low complexity" evidence="4">
    <location>
        <begin position="244"/>
        <end position="258"/>
    </location>
</feature>
<dbReference type="InterPro" id="IPR028081">
    <property type="entry name" value="Leu-bd"/>
</dbReference>
<feature type="compositionally biased region" description="Pro residues" evidence="4">
    <location>
        <begin position="292"/>
        <end position="301"/>
    </location>
</feature>
<dbReference type="InterPro" id="IPR028082">
    <property type="entry name" value="Peripla_BP_I"/>
</dbReference>
<evidence type="ECO:0000256" key="2">
    <source>
        <dbReference type="ARBA" id="ARBA00022729"/>
    </source>
</evidence>
<dbReference type="Gene3D" id="3.40.50.2300">
    <property type="match status" value="3"/>
</dbReference>
<evidence type="ECO:0000256" key="3">
    <source>
        <dbReference type="ARBA" id="ARBA00022970"/>
    </source>
</evidence>
<protein>
    <submittedName>
        <fullName evidence="7">Penicillin-binding protein activator</fullName>
    </submittedName>
</protein>
<feature type="compositionally biased region" description="Polar residues" evidence="4">
    <location>
        <begin position="266"/>
        <end position="289"/>
    </location>
</feature>
<keyword evidence="3" id="KW-0029">Amino-acid transport</keyword>
<comment type="caution">
    <text evidence="7">The sequence shown here is derived from an EMBL/GenBank/DDBJ whole genome shotgun (WGS) entry which is preliminary data.</text>
</comment>
<dbReference type="RefSeq" id="WP_252848519.1">
    <property type="nucleotide sequence ID" value="NZ_BAPW01000012.1"/>
</dbReference>
<gene>
    <name evidence="7" type="ORF">NF685_02840</name>
</gene>
<dbReference type="SUPFAM" id="SSF53822">
    <property type="entry name" value="Periplasmic binding protein-like I"/>
    <property type="match status" value="1"/>
</dbReference>
<proteinExistence type="inferred from homology"/>
<evidence type="ECO:0000256" key="1">
    <source>
        <dbReference type="ARBA" id="ARBA00010062"/>
    </source>
</evidence>
<dbReference type="InterPro" id="IPR051010">
    <property type="entry name" value="BCAA_transport"/>
</dbReference>
<dbReference type="CDD" id="cd06339">
    <property type="entry name" value="PBP1_YraM_LppC_lipoprotein-like"/>
    <property type="match status" value="1"/>
</dbReference>
<evidence type="ECO:0000256" key="5">
    <source>
        <dbReference type="SAM" id="SignalP"/>
    </source>
</evidence>
<feature type="signal peptide" evidence="5">
    <location>
        <begin position="1"/>
        <end position="41"/>
    </location>
</feature>